<dbReference type="Gene3D" id="3.40.50.620">
    <property type="entry name" value="HUPs"/>
    <property type="match status" value="1"/>
</dbReference>
<dbReference type="OrthoDB" id="73788at2759"/>
<dbReference type="PANTHER" id="PTHR16019:SF5">
    <property type="entry name" value="BSD DOMAIN-CONTAINING PROTEIN 1"/>
    <property type="match status" value="1"/>
</dbReference>
<evidence type="ECO:0000259" key="4">
    <source>
        <dbReference type="PROSITE" id="PS50858"/>
    </source>
</evidence>
<evidence type="ECO:0000313" key="5">
    <source>
        <dbReference type="EMBL" id="TKA81671.1"/>
    </source>
</evidence>
<dbReference type="Proteomes" id="UP000309340">
    <property type="component" value="Unassembled WGS sequence"/>
</dbReference>
<comment type="function">
    <text evidence="2">The electron transfer flavoprotein serves as a specific electron acceptor for several dehydrogenases, including five acyl-CoA dehydrogenases, glutaryl-CoA and sarcosine dehydrogenase. It transfers the electrons to the main mitochondrial respiratory chain via ETF-ubiquinone oxidoreductase (ETF dehydrogenase).</text>
</comment>
<evidence type="ECO:0000256" key="2">
    <source>
        <dbReference type="ARBA" id="ARBA00025416"/>
    </source>
</evidence>
<dbReference type="SUPFAM" id="SSF52402">
    <property type="entry name" value="Adenine nucleotide alpha hydrolases-like"/>
    <property type="match status" value="1"/>
</dbReference>
<comment type="caution">
    <text evidence="5">The sequence shown here is derived from an EMBL/GenBank/DDBJ whole genome shotgun (WGS) entry which is preliminary data.</text>
</comment>
<gene>
    <name evidence="5" type="ORF">B0A55_01335</name>
</gene>
<dbReference type="InterPro" id="IPR033947">
    <property type="entry name" value="ETF_alpha_N"/>
</dbReference>
<dbReference type="InterPro" id="IPR005607">
    <property type="entry name" value="BSD_dom"/>
</dbReference>
<dbReference type="Pfam" id="PF03909">
    <property type="entry name" value="BSD"/>
    <property type="match status" value="1"/>
</dbReference>
<evidence type="ECO:0000256" key="3">
    <source>
        <dbReference type="SAM" id="MobiDB-lite"/>
    </source>
</evidence>
<organism evidence="5 6">
    <name type="scientific">Friedmanniomyces simplex</name>
    <dbReference type="NCBI Taxonomy" id="329884"/>
    <lineage>
        <taxon>Eukaryota</taxon>
        <taxon>Fungi</taxon>
        <taxon>Dikarya</taxon>
        <taxon>Ascomycota</taxon>
        <taxon>Pezizomycotina</taxon>
        <taxon>Dothideomycetes</taxon>
        <taxon>Dothideomycetidae</taxon>
        <taxon>Mycosphaerellales</taxon>
        <taxon>Teratosphaeriaceae</taxon>
        <taxon>Friedmanniomyces</taxon>
    </lineage>
</organism>
<dbReference type="STRING" id="329884.A0A4U0XYA8"/>
<keyword evidence="6" id="KW-1185">Reference proteome</keyword>
<dbReference type="PROSITE" id="PS50858">
    <property type="entry name" value="BSD"/>
    <property type="match status" value="1"/>
</dbReference>
<dbReference type="Pfam" id="PF01012">
    <property type="entry name" value="ETF"/>
    <property type="match status" value="1"/>
</dbReference>
<dbReference type="SMART" id="SM00893">
    <property type="entry name" value="ETF"/>
    <property type="match status" value="1"/>
</dbReference>
<feature type="region of interest" description="Disordered" evidence="3">
    <location>
        <begin position="476"/>
        <end position="572"/>
    </location>
</feature>
<feature type="compositionally biased region" description="Polar residues" evidence="3">
    <location>
        <begin position="528"/>
        <end position="540"/>
    </location>
</feature>
<reference evidence="5 6" key="1">
    <citation type="submission" date="2017-03" db="EMBL/GenBank/DDBJ databases">
        <title>Genomes of endolithic fungi from Antarctica.</title>
        <authorList>
            <person name="Coleine C."/>
            <person name="Masonjones S."/>
            <person name="Stajich J.E."/>
        </authorList>
    </citation>
    <scope>NUCLEOTIDE SEQUENCE [LARGE SCALE GENOMIC DNA]</scope>
    <source>
        <strain evidence="5 6">CCFEE 5184</strain>
    </source>
</reference>
<feature type="compositionally biased region" description="Acidic residues" evidence="3">
    <location>
        <begin position="484"/>
        <end position="497"/>
    </location>
</feature>
<name>A0A4U0XYA8_9PEZI</name>
<sequence length="572" mass="62122">MVPPLRNGLLRQATTCLRQTQPTPIPRLSRNAAIRRLLSTLAVLEQREGKLNHSSLASVTAAQRMGGSIHGILAGSNVKSVADEAAKVDGLEKIIYIENGDYDKGLPENWAPMLVENVKKGGYTHVFAGHSAFGKNLMPRVAALMDVQQVSDITEVQSEDTEEALSPSEEDAQRTTAAETSTNLNADLQQAFQAVSSSPWGSRLGGWFSQARKQGESFVSDLQKEAQEAQEQATQGWSNLREQVVQRTRGLSLGADAGPEVRVPGEEAVPDVQGAASAEQAEAEALGGEKPESLPADIVKEASTLVASLRSTAASRLKDLQKAEDAADEALLKFGSNIRNFLRDAVIISAPTNADTRKPKGTDVAGNEVLFETSEPGTGKKVFHSTRLDAQLHAIHTTVSSFTEDPQGPQWDDWKNDFDIEQKTEDIALDLDKYEELRRAMEKVVPEKVEYKVFWLRYYFLRKAIEEEERRRKEVLKGAATAPAEEDVAWDDDDEDGAQSSTPNAGTGAPSNNSTATLNATSTADTNPASSQVSTDNDLLNPTKEPRRSNEDEIRSMADSDVSYDIVSGATS</sequence>
<dbReference type="PANTHER" id="PTHR16019">
    <property type="entry name" value="SYNAPSE-ASSOCIATED PROTEIN"/>
    <property type="match status" value="1"/>
</dbReference>
<dbReference type="SMART" id="SM00751">
    <property type="entry name" value="BSD"/>
    <property type="match status" value="1"/>
</dbReference>
<dbReference type="AlphaFoldDB" id="A0A4U0XYA8"/>
<dbReference type="SUPFAM" id="SSF140383">
    <property type="entry name" value="BSD domain-like"/>
    <property type="match status" value="1"/>
</dbReference>
<proteinExistence type="predicted"/>
<feature type="compositionally biased region" description="Basic and acidic residues" evidence="3">
    <location>
        <begin position="544"/>
        <end position="558"/>
    </location>
</feature>
<protein>
    <recommendedName>
        <fullName evidence="4">BSD domain-containing protein</fullName>
    </recommendedName>
</protein>
<dbReference type="InterPro" id="IPR014729">
    <property type="entry name" value="Rossmann-like_a/b/a_fold"/>
</dbReference>
<dbReference type="CDD" id="cd01715">
    <property type="entry name" value="ETF_alpha"/>
    <property type="match status" value="1"/>
</dbReference>
<feature type="region of interest" description="Disordered" evidence="3">
    <location>
        <begin position="155"/>
        <end position="180"/>
    </location>
</feature>
<dbReference type="InterPro" id="IPR014730">
    <property type="entry name" value="ETF_a/b_N"/>
</dbReference>
<evidence type="ECO:0000256" key="1">
    <source>
        <dbReference type="ARBA" id="ARBA00004305"/>
    </source>
</evidence>
<evidence type="ECO:0000313" key="6">
    <source>
        <dbReference type="Proteomes" id="UP000309340"/>
    </source>
</evidence>
<comment type="subcellular location">
    <subcellularLocation>
        <location evidence="1">Mitochondrion matrix</location>
    </subcellularLocation>
</comment>
<dbReference type="InterPro" id="IPR051494">
    <property type="entry name" value="BSD_domain-containing"/>
</dbReference>
<feature type="region of interest" description="Disordered" evidence="3">
    <location>
        <begin position="219"/>
        <end position="239"/>
    </location>
</feature>
<dbReference type="EMBL" id="NAJQ01000047">
    <property type="protein sequence ID" value="TKA81671.1"/>
    <property type="molecule type" value="Genomic_DNA"/>
</dbReference>
<feature type="compositionally biased region" description="Low complexity" evidence="3">
    <location>
        <begin position="509"/>
        <end position="527"/>
    </location>
</feature>
<accession>A0A4U0XYA8</accession>
<dbReference type="GO" id="GO:0005759">
    <property type="term" value="C:mitochondrial matrix"/>
    <property type="evidence" value="ECO:0007669"/>
    <property type="project" value="UniProtKB-SubCell"/>
</dbReference>
<dbReference type="InterPro" id="IPR035925">
    <property type="entry name" value="BSD_dom_sf"/>
</dbReference>
<feature type="domain" description="BSD" evidence="4">
    <location>
        <begin position="414"/>
        <end position="466"/>
    </location>
</feature>
<dbReference type="Gene3D" id="1.10.3970.10">
    <property type="entry name" value="BSD domain"/>
    <property type="match status" value="1"/>
</dbReference>